<dbReference type="RefSeq" id="XP_020106437.1">
    <property type="nucleotide sequence ID" value="XM_020250848.1"/>
</dbReference>
<dbReference type="Proteomes" id="UP000515123">
    <property type="component" value="Linkage group 17"/>
</dbReference>
<gene>
    <name evidence="2" type="primary">LOC109722731</name>
</gene>
<reference evidence="2" key="2">
    <citation type="submission" date="2025-08" db="UniProtKB">
        <authorList>
            <consortium name="RefSeq"/>
        </authorList>
    </citation>
    <scope>IDENTIFICATION</scope>
    <source>
        <tissue evidence="2">Leaf</tissue>
    </source>
</reference>
<name>A0A6P5GF19_ANACO</name>
<sequence>MKPPVQPKQVEGGFGHERGIRRVLVNQQGQRMVRFVPARSTGSGKGCGGTGVFLPRVALNNQPKKKPSVRGGCECPQQVQSAEHAAVVVGKKQQRMMPCQPPPLELALPAEWTY</sequence>
<evidence type="ECO:0000313" key="2">
    <source>
        <dbReference type="RefSeq" id="XP_020106437.1"/>
    </source>
</evidence>
<accession>A0A6P5GF19</accession>
<dbReference type="GeneID" id="109722731"/>
<organism evidence="1 2">
    <name type="scientific">Ananas comosus</name>
    <name type="common">Pineapple</name>
    <name type="synonym">Ananas ananas</name>
    <dbReference type="NCBI Taxonomy" id="4615"/>
    <lineage>
        <taxon>Eukaryota</taxon>
        <taxon>Viridiplantae</taxon>
        <taxon>Streptophyta</taxon>
        <taxon>Embryophyta</taxon>
        <taxon>Tracheophyta</taxon>
        <taxon>Spermatophyta</taxon>
        <taxon>Magnoliopsida</taxon>
        <taxon>Liliopsida</taxon>
        <taxon>Poales</taxon>
        <taxon>Bromeliaceae</taxon>
        <taxon>Bromelioideae</taxon>
        <taxon>Ananas</taxon>
    </lineage>
</organism>
<protein>
    <submittedName>
        <fullName evidence="2">Uncharacterized protein LOC109722731 isoform X1</fullName>
    </submittedName>
</protein>
<keyword evidence="1" id="KW-1185">Reference proteome</keyword>
<proteinExistence type="predicted"/>
<dbReference type="AlphaFoldDB" id="A0A6P5GF19"/>
<evidence type="ECO:0000313" key="1">
    <source>
        <dbReference type="Proteomes" id="UP000515123"/>
    </source>
</evidence>
<reference evidence="1" key="1">
    <citation type="journal article" date="2015" name="Nat. Genet.">
        <title>The pineapple genome and the evolution of CAM photosynthesis.</title>
        <authorList>
            <person name="Ming R."/>
            <person name="VanBuren R."/>
            <person name="Wai C.M."/>
            <person name="Tang H."/>
            <person name="Schatz M.C."/>
            <person name="Bowers J.E."/>
            <person name="Lyons E."/>
            <person name="Wang M.L."/>
            <person name="Chen J."/>
            <person name="Biggers E."/>
            <person name="Zhang J."/>
            <person name="Huang L."/>
            <person name="Zhang L."/>
            <person name="Miao W."/>
            <person name="Zhang J."/>
            <person name="Ye Z."/>
            <person name="Miao C."/>
            <person name="Lin Z."/>
            <person name="Wang H."/>
            <person name="Zhou H."/>
            <person name="Yim W.C."/>
            <person name="Priest H.D."/>
            <person name="Zheng C."/>
            <person name="Woodhouse M."/>
            <person name="Edger P.P."/>
            <person name="Guyot R."/>
            <person name="Guo H.B."/>
            <person name="Guo H."/>
            <person name="Zheng G."/>
            <person name="Singh R."/>
            <person name="Sharma A."/>
            <person name="Min X."/>
            <person name="Zheng Y."/>
            <person name="Lee H."/>
            <person name="Gurtowski J."/>
            <person name="Sedlazeck F.J."/>
            <person name="Harkess A."/>
            <person name="McKain M.R."/>
            <person name="Liao Z."/>
            <person name="Fang J."/>
            <person name="Liu J."/>
            <person name="Zhang X."/>
            <person name="Zhang Q."/>
            <person name="Hu W."/>
            <person name="Qin Y."/>
            <person name="Wang K."/>
            <person name="Chen L.Y."/>
            <person name="Shirley N."/>
            <person name="Lin Y.R."/>
            <person name="Liu L.Y."/>
            <person name="Hernandez A.G."/>
            <person name="Wright C.L."/>
            <person name="Bulone V."/>
            <person name="Tuskan G.A."/>
            <person name="Heath K."/>
            <person name="Zee F."/>
            <person name="Moore P.H."/>
            <person name="Sunkar R."/>
            <person name="Leebens-Mack J.H."/>
            <person name="Mockler T."/>
            <person name="Bennetzen J.L."/>
            <person name="Freeling M."/>
            <person name="Sankoff D."/>
            <person name="Paterson A.H."/>
            <person name="Zhu X."/>
            <person name="Yang X."/>
            <person name="Smith J.A."/>
            <person name="Cushman J.C."/>
            <person name="Paull R.E."/>
            <person name="Yu Q."/>
        </authorList>
    </citation>
    <scope>NUCLEOTIDE SEQUENCE [LARGE SCALE GENOMIC DNA]</scope>
    <source>
        <strain evidence="1">cv. F153</strain>
    </source>
</reference>